<proteinExistence type="predicted"/>
<evidence type="ECO:0000313" key="2">
    <source>
        <dbReference type="Proteomes" id="UP000016201"/>
    </source>
</evidence>
<protein>
    <submittedName>
        <fullName evidence="1">Uncharacterized protein</fullName>
    </submittedName>
</protein>
<dbReference type="eggNOG" id="ENOG5030Z9E">
    <property type="taxonomic scope" value="Bacteria"/>
</dbReference>
<sequence>MNALVQNTGFLTPTNLQEAMQIADLLANSEIVPKDYQKKPGNILVAMQWGAEIGLQPLQAMQNIAVINGRPSLWGDAVLALVRSSGLLEQFEETQTDDVATCIVKRKGHKAVTKTFSKEDAKRAGLLSKAGPWSQYPRRMMQMRARGYALRDEFTDILKGFGVAEEERDKEIDVTPEPSNIKKHQGASGLKAQLEHREQQDKAVDMAPEFDTAALIAEIAAAESLDQLKQIGSTVPDDLGEPAQTDIKNAYAAKKFYLQLVVDLEDAADVEVINSIMGERFEPNTSYLTDEQIDKINSIYERKAAELTA</sequence>
<evidence type="ECO:0000313" key="1">
    <source>
        <dbReference type="EMBL" id="EOR08191.1"/>
    </source>
</evidence>
<dbReference type="EMBL" id="AQFM01000036">
    <property type="protein sequence ID" value="EOR08191.1"/>
    <property type="molecule type" value="Genomic_DNA"/>
</dbReference>
<name>R9B728_9GAMM</name>
<gene>
    <name evidence="1" type="ORF">I593_01546</name>
</gene>
<dbReference type="Proteomes" id="UP000016201">
    <property type="component" value="Unassembled WGS sequence"/>
</dbReference>
<dbReference type="OrthoDB" id="8909920at2"/>
<organism evidence="1 2">
    <name type="scientific">Acinetobacter tandoii DSM 14970 = CIP 107469</name>
    <dbReference type="NCBI Taxonomy" id="1120927"/>
    <lineage>
        <taxon>Bacteria</taxon>
        <taxon>Pseudomonadati</taxon>
        <taxon>Pseudomonadota</taxon>
        <taxon>Gammaproteobacteria</taxon>
        <taxon>Moraxellales</taxon>
        <taxon>Moraxellaceae</taxon>
        <taxon>Acinetobacter</taxon>
    </lineage>
</organism>
<accession>R9B728</accession>
<dbReference type="PATRIC" id="fig|1120927.3.peg.1499"/>
<dbReference type="RefSeq" id="WP_016166631.1">
    <property type="nucleotide sequence ID" value="NZ_JHZG01000011.1"/>
</dbReference>
<reference evidence="1 2" key="1">
    <citation type="submission" date="2013-03" db="EMBL/GenBank/DDBJ databases">
        <title>The Genome Sequence of Acinetobacter tandoii CIP 107469.</title>
        <authorList>
            <consortium name="The Broad Institute Genome Sequencing Platform"/>
            <consortium name="The Broad Institute Genome Sequencing Center for Infectious Disease"/>
            <person name="Cerqueira G."/>
            <person name="Feldgarden M."/>
            <person name="Courvalin P."/>
            <person name="Perichon B."/>
            <person name="Grillot-Courvalin C."/>
            <person name="Clermont D."/>
            <person name="Rocha E."/>
            <person name="Yoon E.-J."/>
            <person name="Nemec A."/>
            <person name="Walker B."/>
            <person name="Young S.K."/>
            <person name="Zeng Q."/>
            <person name="Gargeya S."/>
            <person name="Fitzgerald M."/>
            <person name="Haas B."/>
            <person name="Abouelleil A."/>
            <person name="Alvarado L."/>
            <person name="Arachchi H.M."/>
            <person name="Berlin A.M."/>
            <person name="Chapman S.B."/>
            <person name="Dewar J."/>
            <person name="Goldberg J."/>
            <person name="Griggs A."/>
            <person name="Gujja S."/>
            <person name="Hansen M."/>
            <person name="Howarth C."/>
            <person name="Imamovic A."/>
            <person name="Larimer J."/>
            <person name="McCowan C."/>
            <person name="Murphy C."/>
            <person name="Neiman D."/>
            <person name="Pearson M."/>
            <person name="Priest M."/>
            <person name="Roberts A."/>
            <person name="Saif S."/>
            <person name="Shea T."/>
            <person name="Sisk P."/>
            <person name="Sykes S."/>
            <person name="Wortman J."/>
            <person name="Nusbaum C."/>
            <person name="Birren B."/>
        </authorList>
    </citation>
    <scope>NUCLEOTIDE SEQUENCE [LARGE SCALE GENOMIC DNA]</scope>
    <source>
        <strain evidence="1 2">CIP 107469</strain>
    </source>
</reference>
<comment type="caution">
    <text evidence="1">The sequence shown here is derived from an EMBL/GenBank/DDBJ whole genome shotgun (WGS) entry which is preliminary data.</text>
</comment>
<dbReference type="AlphaFoldDB" id="R9B728"/>
<keyword evidence="2" id="KW-1185">Reference proteome</keyword>